<dbReference type="Gene3D" id="3.90.1200.10">
    <property type="match status" value="1"/>
</dbReference>
<dbReference type="AlphaFoldDB" id="A0A6J3M776"/>
<dbReference type="PANTHER" id="PTHR21310:SF55">
    <property type="entry name" value="AMINOGLYCOSIDE PHOSPHOTRANSFERASE DOMAIN-CONTAINING PROTEIN"/>
    <property type="match status" value="1"/>
</dbReference>
<dbReference type="CDD" id="cd05120">
    <property type="entry name" value="APH_ChoK_like"/>
    <property type="match status" value="1"/>
</dbReference>
<evidence type="ECO:0000313" key="2">
    <source>
        <dbReference type="Proteomes" id="UP000504637"/>
    </source>
</evidence>
<reference evidence="3" key="1">
    <citation type="submission" date="2020-01" db="EMBL/GenBank/DDBJ databases">
        <authorList>
            <consortium name="DOE Joint Genome Institute"/>
            <person name="Haridas S."/>
            <person name="Albert R."/>
            <person name="Binder M."/>
            <person name="Bloem J."/>
            <person name="Labutti K."/>
            <person name="Salamov A."/>
            <person name="Andreopoulos B."/>
            <person name="Baker S.E."/>
            <person name="Barry K."/>
            <person name="Bills G."/>
            <person name="Bluhm B.H."/>
            <person name="Cannon C."/>
            <person name="Castanera R."/>
            <person name="Culley D.E."/>
            <person name="Daum C."/>
            <person name="Ezra D."/>
            <person name="Gonzalez J.B."/>
            <person name="Henrissat B."/>
            <person name="Kuo A."/>
            <person name="Liang C."/>
            <person name="Lipzen A."/>
            <person name="Lutzoni F."/>
            <person name="Magnuson J."/>
            <person name="Mondo S."/>
            <person name="Nolan M."/>
            <person name="Ohm R."/>
            <person name="Pangilinan J."/>
            <person name="Park H.-J."/>
            <person name="Ramirez L."/>
            <person name="Alfaro M."/>
            <person name="Sun H."/>
            <person name="Tritt A."/>
            <person name="Yoshinaga Y."/>
            <person name="Zwiers L.-H."/>
            <person name="Turgeon B.G."/>
            <person name="Goodwin S.B."/>
            <person name="Spatafora J.W."/>
            <person name="Crous P.W."/>
            <person name="Grigoriev I.V."/>
        </authorList>
    </citation>
    <scope>NUCLEOTIDE SEQUENCE</scope>
    <source>
        <strain evidence="3">CBS 342.82</strain>
    </source>
</reference>
<dbReference type="OrthoDB" id="8300194at2759"/>
<dbReference type="InterPro" id="IPR051678">
    <property type="entry name" value="AGP_Transferase"/>
</dbReference>
<dbReference type="Pfam" id="PF01636">
    <property type="entry name" value="APH"/>
    <property type="match status" value="1"/>
</dbReference>
<organism evidence="3">
    <name type="scientific">Dissoconium aciculare CBS 342.82</name>
    <dbReference type="NCBI Taxonomy" id="1314786"/>
    <lineage>
        <taxon>Eukaryota</taxon>
        <taxon>Fungi</taxon>
        <taxon>Dikarya</taxon>
        <taxon>Ascomycota</taxon>
        <taxon>Pezizomycotina</taxon>
        <taxon>Dothideomycetes</taxon>
        <taxon>Dothideomycetidae</taxon>
        <taxon>Mycosphaerellales</taxon>
        <taxon>Dissoconiaceae</taxon>
        <taxon>Dissoconium</taxon>
    </lineage>
</organism>
<dbReference type="GeneID" id="54362179"/>
<reference evidence="3" key="3">
    <citation type="submission" date="2025-08" db="UniProtKB">
        <authorList>
            <consortium name="RefSeq"/>
        </authorList>
    </citation>
    <scope>IDENTIFICATION</scope>
    <source>
        <strain evidence="3">CBS 342.82</strain>
    </source>
</reference>
<keyword evidence="2" id="KW-1185">Reference proteome</keyword>
<dbReference type="SUPFAM" id="SSF56112">
    <property type="entry name" value="Protein kinase-like (PK-like)"/>
    <property type="match status" value="1"/>
</dbReference>
<feature type="domain" description="Aminoglycoside phosphotransferase" evidence="1">
    <location>
        <begin position="9"/>
        <end position="196"/>
    </location>
</feature>
<reference evidence="3" key="2">
    <citation type="submission" date="2020-04" db="EMBL/GenBank/DDBJ databases">
        <authorList>
            <consortium name="NCBI Genome Project"/>
        </authorList>
    </citation>
    <scope>NUCLEOTIDE SEQUENCE</scope>
    <source>
        <strain evidence="3">CBS 342.82</strain>
    </source>
</reference>
<sequence length="221" mass="26432">MKFITENTSIPVPKVHCSFIYKNRTYIVMERVQGQTLHAVWGTLSEKSRQDLLLQLKLMFDELRALERPRNVGVQNCVGGSLYDSRIPHCRNRLGPFKNVQDFHLWLREEHQLSSIEEKLDHHQDWREIKEMAVRQDGDWPPPVFTHGDLNPFNILVRNGKIVSIIDWEFSGWYPSYWEYTSAWYGNRLRPYWQNVLAQFLEPFPDDLKMEITRQKWWGDI</sequence>
<protein>
    <submittedName>
        <fullName evidence="3">Kinase-like protein</fullName>
    </submittedName>
</protein>
<dbReference type="InterPro" id="IPR011009">
    <property type="entry name" value="Kinase-like_dom_sf"/>
</dbReference>
<dbReference type="InterPro" id="IPR002575">
    <property type="entry name" value="Aminoglycoside_PTrfase"/>
</dbReference>
<proteinExistence type="predicted"/>
<name>A0A6J3M776_9PEZI</name>
<evidence type="ECO:0000313" key="3">
    <source>
        <dbReference type="RefSeq" id="XP_033460957.1"/>
    </source>
</evidence>
<dbReference type="PANTHER" id="PTHR21310">
    <property type="entry name" value="AMINOGLYCOSIDE PHOSPHOTRANSFERASE-RELATED-RELATED"/>
    <property type="match status" value="1"/>
</dbReference>
<evidence type="ECO:0000259" key="1">
    <source>
        <dbReference type="Pfam" id="PF01636"/>
    </source>
</evidence>
<dbReference type="RefSeq" id="XP_033460957.1">
    <property type="nucleotide sequence ID" value="XM_033604379.1"/>
</dbReference>
<dbReference type="Proteomes" id="UP000504637">
    <property type="component" value="Unplaced"/>
</dbReference>
<accession>A0A6J3M776</accession>
<gene>
    <name evidence="3" type="ORF">K489DRAFT_378296</name>
</gene>